<protein>
    <recommendedName>
        <fullName evidence="4">Secreted protein</fullName>
    </recommendedName>
</protein>
<dbReference type="AlphaFoldDB" id="A0AAV9KYA8"/>
<keyword evidence="3" id="KW-1185">Reference proteome</keyword>
<proteinExistence type="predicted"/>
<gene>
    <name evidence="2" type="ORF">R3W88_016496</name>
</gene>
<comment type="caution">
    <text evidence="2">The sequence shown here is derived from an EMBL/GenBank/DDBJ whole genome shotgun (WGS) entry which is preliminary data.</text>
</comment>
<feature type="chain" id="PRO_5043664709" description="Secreted protein" evidence="1">
    <location>
        <begin position="34"/>
        <end position="178"/>
    </location>
</feature>
<keyword evidence="1" id="KW-0732">Signal</keyword>
<evidence type="ECO:0000256" key="1">
    <source>
        <dbReference type="SAM" id="SignalP"/>
    </source>
</evidence>
<reference evidence="2 3" key="1">
    <citation type="submission" date="2023-10" db="EMBL/GenBank/DDBJ databases">
        <title>Genome-Wide Identification Analysis in wild type Solanum Pinnatisectum Reveals Some Genes Defensing Phytophthora Infestans.</title>
        <authorList>
            <person name="Sun C."/>
        </authorList>
    </citation>
    <scope>NUCLEOTIDE SEQUENCE [LARGE SCALE GENOMIC DNA]</scope>
    <source>
        <strain evidence="2">LQN</strain>
        <tissue evidence="2">Leaf</tissue>
    </source>
</reference>
<accession>A0AAV9KYA8</accession>
<evidence type="ECO:0000313" key="3">
    <source>
        <dbReference type="Proteomes" id="UP001311915"/>
    </source>
</evidence>
<sequence>MFPLAGVSPSRSSATAVGCFCRWLLLVFSPVACLKKRREERGEQREAATDFHGGLPAPRRALLLHWRRGEWGDAGVSPVLAAAAGRFNELLAGAVVVIRRYWVEQLLMLFSHRAAAVVAVTELANRSWRRRRGIRHRRLWSSPATGLMVASTGWRKYLRERAVDLERGRGRGRERVNE</sequence>
<feature type="signal peptide" evidence="1">
    <location>
        <begin position="1"/>
        <end position="33"/>
    </location>
</feature>
<dbReference type="EMBL" id="JAWPEI010000008">
    <property type="protein sequence ID" value="KAK4718158.1"/>
    <property type="molecule type" value="Genomic_DNA"/>
</dbReference>
<dbReference type="Proteomes" id="UP001311915">
    <property type="component" value="Unassembled WGS sequence"/>
</dbReference>
<name>A0AAV9KYA8_9SOLN</name>
<organism evidence="2 3">
    <name type="scientific">Solanum pinnatisectum</name>
    <name type="common">tansyleaf nightshade</name>
    <dbReference type="NCBI Taxonomy" id="50273"/>
    <lineage>
        <taxon>Eukaryota</taxon>
        <taxon>Viridiplantae</taxon>
        <taxon>Streptophyta</taxon>
        <taxon>Embryophyta</taxon>
        <taxon>Tracheophyta</taxon>
        <taxon>Spermatophyta</taxon>
        <taxon>Magnoliopsida</taxon>
        <taxon>eudicotyledons</taxon>
        <taxon>Gunneridae</taxon>
        <taxon>Pentapetalae</taxon>
        <taxon>asterids</taxon>
        <taxon>lamiids</taxon>
        <taxon>Solanales</taxon>
        <taxon>Solanaceae</taxon>
        <taxon>Solanoideae</taxon>
        <taxon>Solaneae</taxon>
        <taxon>Solanum</taxon>
    </lineage>
</organism>
<evidence type="ECO:0000313" key="2">
    <source>
        <dbReference type="EMBL" id="KAK4718158.1"/>
    </source>
</evidence>
<evidence type="ECO:0008006" key="4">
    <source>
        <dbReference type="Google" id="ProtNLM"/>
    </source>
</evidence>